<gene>
    <name evidence="1" type="ordered locus">Aazo_0834</name>
</gene>
<organism evidence="1 2">
    <name type="scientific">Nostoc azollae (strain 0708)</name>
    <name type="common">Anabaena azollae (strain 0708)</name>
    <dbReference type="NCBI Taxonomy" id="551115"/>
    <lineage>
        <taxon>Bacteria</taxon>
        <taxon>Bacillati</taxon>
        <taxon>Cyanobacteriota</taxon>
        <taxon>Cyanophyceae</taxon>
        <taxon>Nostocales</taxon>
        <taxon>Nostocaceae</taxon>
        <taxon>Trichormus</taxon>
    </lineage>
</organism>
<accession>D7E1M7</accession>
<dbReference type="EMBL" id="CP002059">
    <property type="protein sequence ID" value="ADI63254.1"/>
    <property type="molecule type" value="Genomic_DNA"/>
</dbReference>
<name>D7E1M7_NOSA0</name>
<dbReference type="OrthoDB" id="88903at2"/>
<dbReference type="RefSeq" id="WP_013190272.1">
    <property type="nucleotide sequence ID" value="NC_014248.1"/>
</dbReference>
<keyword evidence="2" id="KW-1185">Reference proteome</keyword>
<proteinExistence type="predicted"/>
<dbReference type="HOGENOM" id="CLU_2845445_0_0_3"/>
<dbReference type="AlphaFoldDB" id="D7E1M7"/>
<sequence length="65" mass="7666">MQLDKQRLEKGHTELIDMVRWLLNSGYQPASKNLEQAIRILAECSRINKIRAKYLYEIDIDSPFT</sequence>
<reference evidence="1 2" key="1">
    <citation type="journal article" date="2010" name="PLoS ONE">
        <title>Genome erosion in a nitrogen-fixing vertically transmitted endosymbiotic multicellular cyanobacterium.</title>
        <authorList>
            <person name="Ran L."/>
            <person name="Larsson J."/>
            <person name="Vigil-Stenman T."/>
            <person name="Nylander J.A."/>
            <person name="Ininbergs K."/>
            <person name="Zheng W.W."/>
            <person name="Lapidus A."/>
            <person name="Lowry S."/>
            <person name="Haselkorn R."/>
            <person name="Bergman B."/>
        </authorList>
    </citation>
    <scope>NUCLEOTIDE SEQUENCE [LARGE SCALE GENOMIC DNA]</scope>
    <source>
        <strain evidence="1 2">0708</strain>
    </source>
</reference>
<dbReference type="KEGG" id="naz:Aazo_0834"/>
<evidence type="ECO:0000313" key="1">
    <source>
        <dbReference type="EMBL" id="ADI63254.1"/>
    </source>
</evidence>
<protein>
    <submittedName>
        <fullName evidence="1">Uncharacterized protein</fullName>
    </submittedName>
</protein>
<evidence type="ECO:0000313" key="2">
    <source>
        <dbReference type="Proteomes" id="UP000001511"/>
    </source>
</evidence>
<dbReference type="Proteomes" id="UP000001511">
    <property type="component" value="Chromosome"/>
</dbReference>